<dbReference type="InterPro" id="IPR000182">
    <property type="entry name" value="GNAT_dom"/>
</dbReference>
<dbReference type="CDD" id="cd04301">
    <property type="entry name" value="NAT_SF"/>
    <property type="match status" value="1"/>
</dbReference>
<dbReference type="InterPro" id="IPR050769">
    <property type="entry name" value="NAT_camello-type"/>
</dbReference>
<evidence type="ECO:0000256" key="1">
    <source>
        <dbReference type="ARBA" id="ARBA00022679"/>
    </source>
</evidence>
<keyword evidence="4" id="KW-1185">Reference proteome</keyword>
<evidence type="ECO:0000313" key="4">
    <source>
        <dbReference type="Proteomes" id="UP000316092"/>
    </source>
</evidence>
<dbReference type="PROSITE" id="PS51186">
    <property type="entry name" value="GNAT"/>
    <property type="match status" value="1"/>
</dbReference>
<protein>
    <submittedName>
        <fullName evidence="3">GNAT family N-acetyltransferase</fullName>
    </submittedName>
</protein>
<dbReference type="Pfam" id="PF13508">
    <property type="entry name" value="Acetyltransf_7"/>
    <property type="match status" value="1"/>
</dbReference>
<accession>A0A553V333</accession>
<dbReference type="RefSeq" id="WP_143720024.1">
    <property type="nucleotide sequence ID" value="NZ_VKDB01000004.1"/>
</dbReference>
<dbReference type="GO" id="GO:0008080">
    <property type="term" value="F:N-acetyltransferase activity"/>
    <property type="evidence" value="ECO:0007669"/>
    <property type="project" value="InterPro"/>
</dbReference>
<reference evidence="3 4" key="1">
    <citation type="submission" date="2019-07" db="EMBL/GenBank/DDBJ databases">
        <title>Deinococcus detaillus sp. nov., isolated from humus soil in Antarctica.</title>
        <authorList>
            <person name="Zhang K."/>
        </authorList>
    </citation>
    <scope>NUCLEOTIDE SEQUENCE [LARGE SCALE GENOMIC DNA]</scope>
    <source>
        <strain evidence="3 4">H1</strain>
    </source>
</reference>
<sequence length="164" mass="17406">MILAPDTSTTPHITIRQAKLSDLDTIRDLILAAGLSTERSAITATLEGCTYWMADLNGIPAGCIGLELGQGASLLRSASVLPASRRRGLGRALVMSALTYATLRGDKQLYLFSSGAGPFWEPFGFVPVSSAEVSAALPSAPQVLSGQSRGWIEREQAWKRVMGA</sequence>
<evidence type="ECO:0000259" key="2">
    <source>
        <dbReference type="PROSITE" id="PS51186"/>
    </source>
</evidence>
<dbReference type="Proteomes" id="UP000316092">
    <property type="component" value="Unassembled WGS sequence"/>
</dbReference>
<feature type="domain" description="N-acetyltransferase" evidence="2">
    <location>
        <begin position="13"/>
        <end position="164"/>
    </location>
</feature>
<comment type="caution">
    <text evidence="3">The sequence shown here is derived from an EMBL/GenBank/DDBJ whole genome shotgun (WGS) entry which is preliminary data.</text>
</comment>
<dbReference type="SUPFAM" id="SSF55729">
    <property type="entry name" value="Acyl-CoA N-acyltransferases (Nat)"/>
    <property type="match status" value="1"/>
</dbReference>
<name>A0A553V333_9DEIO</name>
<dbReference type="PANTHER" id="PTHR13947">
    <property type="entry name" value="GNAT FAMILY N-ACETYLTRANSFERASE"/>
    <property type="match status" value="1"/>
</dbReference>
<gene>
    <name evidence="3" type="ORF">FNU79_06285</name>
</gene>
<dbReference type="InterPro" id="IPR016181">
    <property type="entry name" value="Acyl_CoA_acyltransferase"/>
</dbReference>
<dbReference type="EMBL" id="VKDB01000004">
    <property type="protein sequence ID" value="TSA86794.1"/>
    <property type="molecule type" value="Genomic_DNA"/>
</dbReference>
<dbReference type="Gene3D" id="3.40.630.30">
    <property type="match status" value="1"/>
</dbReference>
<evidence type="ECO:0000313" key="3">
    <source>
        <dbReference type="EMBL" id="TSA86794.1"/>
    </source>
</evidence>
<organism evidence="3 4">
    <name type="scientific">Deinococcus detaillensis</name>
    <dbReference type="NCBI Taxonomy" id="2592048"/>
    <lineage>
        <taxon>Bacteria</taxon>
        <taxon>Thermotogati</taxon>
        <taxon>Deinococcota</taxon>
        <taxon>Deinococci</taxon>
        <taxon>Deinococcales</taxon>
        <taxon>Deinococcaceae</taxon>
        <taxon>Deinococcus</taxon>
    </lineage>
</organism>
<dbReference type="PANTHER" id="PTHR13947:SF37">
    <property type="entry name" value="LD18367P"/>
    <property type="match status" value="1"/>
</dbReference>
<keyword evidence="1 3" id="KW-0808">Transferase</keyword>
<dbReference type="OrthoDB" id="9803233at2"/>
<dbReference type="AlphaFoldDB" id="A0A553V333"/>
<proteinExistence type="predicted"/>